<dbReference type="InterPro" id="IPR006442">
    <property type="entry name" value="Antitoxin_Phd/YefM"/>
</dbReference>
<comment type="caution">
    <text evidence="3">The sequence shown here is derived from an EMBL/GenBank/DDBJ whole genome shotgun (WGS) entry which is preliminary data.</text>
</comment>
<sequence length="98" mass="11509">MQQIVNITQVRNNLGSMVSSVAKDKKTVIIIRDSKPEAVLIPYQEFVKTETDKERLWKLEFEKLQREGKKAFRAWARKKGIDVDKLTEEEVYDLIDKI</sequence>
<dbReference type="SUPFAM" id="SSF143120">
    <property type="entry name" value="YefM-like"/>
    <property type="match status" value="1"/>
</dbReference>
<name>A0A1F6BH95_9BACT</name>
<dbReference type="NCBIfam" id="TIGR01552">
    <property type="entry name" value="phd_fam"/>
    <property type="match status" value="1"/>
</dbReference>
<evidence type="ECO:0000313" key="4">
    <source>
        <dbReference type="Proteomes" id="UP000176228"/>
    </source>
</evidence>
<evidence type="ECO:0000256" key="1">
    <source>
        <dbReference type="ARBA" id="ARBA00009981"/>
    </source>
</evidence>
<comment type="function">
    <text evidence="2">Antitoxin component of a type II toxin-antitoxin (TA) system.</text>
</comment>
<evidence type="ECO:0000256" key="2">
    <source>
        <dbReference type="RuleBase" id="RU362080"/>
    </source>
</evidence>
<dbReference type="Pfam" id="PF02604">
    <property type="entry name" value="PhdYeFM_antitox"/>
    <property type="match status" value="1"/>
</dbReference>
<dbReference type="EMBL" id="MFJU01000017">
    <property type="protein sequence ID" value="OGG36305.1"/>
    <property type="molecule type" value="Genomic_DNA"/>
</dbReference>
<comment type="similarity">
    <text evidence="1 2">Belongs to the phD/YefM antitoxin family.</text>
</comment>
<dbReference type="InterPro" id="IPR036165">
    <property type="entry name" value="YefM-like_sf"/>
</dbReference>
<accession>A0A1F6BH95</accession>
<dbReference type="Proteomes" id="UP000176228">
    <property type="component" value="Unassembled WGS sequence"/>
</dbReference>
<dbReference type="Gene3D" id="3.40.1620.10">
    <property type="entry name" value="YefM-like domain"/>
    <property type="match status" value="1"/>
</dbReference>
<reference evidence="3 4" key="1">
    <citation type="journal article" date="2016" name="Nat. Commun.">
        <title>Thousands of microbial genomes shed light on interconnected biogeochemical processes in an aquifer system.</title>
        <authorList>
            <person name="Anantharaman K."/>
            <person name="Brown C.T."/>
            <person name="Hug L.A."/>
            <person name="Sharon I."/>
            <person name="Castelle C.J."/>
            <person name="Probst A.J."/>
            <person name="Thomas B.C."/>
            <person name="Singh A."/>
            <person name="Wilkins M.J."/>
            <person name="Karaoz U."/>
            <person name="Brodie E.L."/>
            <person name="Williams K.H."/>
            <person name="Hubbard S.S."/>
            <person name="Banfield J.F."/>
        </authorList>
    </citation>
    <scope>NUCLEOTIDE SEQUENCE [LARGE SCALE GENOMIC DNA]</scope>
</reference>
<organism evidence="3 4">
    <name type="scientific">Candidatus Gottesmanbacteria bacterium RIFCSPLOWO2_01_FULL_42_22</name>
    <dbReference type="NCBI Taxonomy" id="1798391"/>
    <lineage>
        <taxon>Bacteria</taxon>
        <taxon>Candidatus Gottesmaniibacteriota</taxon>
    </lineage>
</organism>
<dbReference type="STRING" id="1798391.A2968_07145"/>
<evidence type="ECO:0000313" key="3">
    <source>
        <dbReference type="EMBL" id="OGG36305.1"/>
    </source>
</evidence>
<proteinExistence type="inferred from homology"/>
<gene>
    <name evidence="3" type="ORF">A2968_07145</name>
</gene>
<dbReference type="AlphaFoldDB" id="A0A1F6BH95"/>
<protein>
    <recommendedName>
        <fullName evidence="2">Antitoxin</fullName>
    </recommendedName>
</protein>